<dbReference type="SUPFAM" id="SSF56801">
    <property type="entry name" value="Acetyl-CoA synthetase-like"/>
    <property type="match status" value="1"/>
</dbReference>
<dbReference type="Proteomes" id="UP001202674">
    <property type="component" value="Unassembled WGS sequence"/>
</dbReference>
<evidence type="ECO:0000259" key="3">
    <source>
        <dbReference type="Pfam" id="PF00501"/>
    </source>
</evidence>
<evidence type="ECO:0000313" key="5">
    <source>
        <dbReference type="Proteomes" id="UP001202674"/>
    </source>
</evidence>
<feature type="domain" description="AMP-dependent synthetase/ligase" evidence="3">
    <location>
        <begin position="26"/>
        <end position="476"/>
    </location>
</feature>
<dbReference type="InterPro" id="IPR020845">
    <property type="entry name" value="AMP-binding_CS"/>
</dbReference>
<dbReference type="InterPro" id="IPR042099">
    <property type="entry name" value="ANL_N_sf"/>
</dbReference>
<keyword evidence="1" id="KW-0547">Nucleotide-binding</keyword>
<keyword evidence="4" id="KW-0436">Ligase</keyword>
<gene>
    <name evidence="4" type="ORF">AArcSt11_13720</name>
</gene>
<name>A0AAE3FSE5_9EURY</name>
<evidence type="ECO:0000313" key="4">
    <source>
        <dbReference type="EMBL" id="MCL9814712.1"/>
    </source>
</evidence>
<evidence type="ECO:0000256" key="1">
    <source>
        <dbReference type="ARBA" id="ARBA00022741"/>
    </source>
</evidence>
<protein>
    <submittedName>
        <fullName evidence="4">Long-chain fatty acid--CoA ligase</fullName>
    </submittedName>
</protein>
<dbReference type="EMBL" id="JAKRVY010000008">
    <property type="protein sequence ID" value="MCL9814712.1"/>
    <property type="molecule type" value="Genomic_DNA"/>
</dbReference>
<keyword evidence="2" id="KW-0067">ATP-binding</keyword>
<accession>A0AAE3FSE5</accession>
<dbReference type="GO" id="GO:0004467">
    <property type="term" value="F:long-chain fatty acid-CoA ligase activity"/>
    <property type="evidence" value="ECO:0007669"/>
    <property type="project" value="TreeGrafter"/>
</dbReference>
<dbReference type="Pfam" id="PF00501">
    <property type="entry name" value="AMP-binding"/>
    <property type="match status" value="1"/>
</dbReference>
<comment type="caution">
    <text evidence="4">The sequence shown here is derived from an EMBL/GenBank/DDBJ whole genome shotgun (WGS) entry which is preliminary data.</text>
</comment>
<proteinExistence type="predicted"/>
<dbReference type="Pfam" id="PF23562">
    <property type="entry name" value="AMP-binding_C_3"/>
    <property type="match status" value="1"/>
</dbReference>
<reference evidence="4 5" key="1">
    <citation type="journal article" date="2022" name="Syst. Appl. Microbiol.">
        <title>Natronocalculus amylovorans gen. nov., sp. nov., and Natranaeroarchaeum aerophilus sp. nov., dominant culturable amylolytic natronoarchaea from hypersaline soda lakes in southwestern Siberia.</title>
        <authorList>
            <person name="Sorokin D.Y."/>
            <person name="Elcheninov A.G."/>
            <person name="Khizhniak T.V."/>
            <person name="Koenen M."/>
            <person name="Bale N.J."/>
            <person name="Damste J.S.S."/>
            <person name="Kublanov I.V."/>
        </authorList>
    </citation>
    <scope>NUCLEOTIDE SEQUENCE [LARGE SCALE GENOMIC DNA]</scope>
    <source>
        <strain evidence="4 5">AArc-St1-1</strain>
    </source>
</reference>
<dbReference type="InterPro" id="IPR000873">
    <property type="entry name" value="AMP-dep_synth/lig_dom"/>
</dbReference>
<organism evidence="4 5">
    <name type="scientific">Natranaeroarchaeum aerophilus</name>
    <dbReference type="NCBI Taxonomy" id="2917711"/>
    <lineage>
        <taxon>Archaea</taxon>
        <taxon>Methanobacteriati</taxon>
        <taxon>Methanobacteriota</taxon>
        <taxon>Stenosarchaea group</taxon>
        <taxon>Halobacteria</taxon>
        <taxon>Halobacteriales</taxon>
        <taxon>Natronoarchaeaceae</taxon>
        <taxon>Natranaeroarchaeum</taxon>
    </lineage>
</organism>
<dbReference type="GO" id="GO:0005524">
    <property type="term" value="F:ATP binding"/>
    <property type="evidence" value="ECO:0007669"/>
    <property type="project" value="UniProtKB-KW"/>
</dbReference>
<dbReference type="Gene3D" id="3.40.50.12780">
    <property type="entry name" value="N-terminal domain of ligase-like"/>
    <property type="match status" value="1"/>
</dbReference>
<dbReference type="RefSeq" id="WP_250597897.1">
    <property type="nucleotide sequence ID" value="NZ_JAKRVY010000008.1"/>
</dbReference>
<dbReference type="PANTHER" id="PTHR43272">
    <property type="entry name" value="LONG-CHAIN-FATTY-ACID--COA LIGASE"/>
    <property type="match status" value="1"/>
</dbReference>
<dbReference type="PROSITE" id="PS00455">
    <property type="entry name" value="AMP_BINDING"/>
    <property type="match status" value="1"/>
</dbReference>
<dbReference type="CDD" id="cd05907">
    <property type="entry name" value="VL_LC_FACS_like"/>
    <property type="match status" value="1"/>
</dbReference>
<dbReference type="PANTHER" id="PTHR43272:SF33">
    <property type="entry name" value="AMP-BINDING DOMAIN-CONTAINING PROTEIN-RELATED"/>
    <property type="match status" value="1"/>
</dbReference>
<sequence length="669" mass="74299">MSWREAEREYTDDVTGMTTIPRLFAETVERNPDQPAQRYKGGIYDRSLAGSVLEAASDGEFAEITYDEMAEVVRRLAAGFHELGVESGERVAIFGDTRMEWAQSDFALLSAGAVVTTIYESSSEAQVEYLLDDPDATGVVVENQKHLERVLSVADGLDLEFIVSMDELGPEYQDREDEGIYTLDEVYALGEETFDPDAFEGWIDEQSVGDLATLIYTSGTTGQPKGVKLTHRNLRANVNQTYRRYAPRSDKTADLPTLDTDTDTVSFLPLAHVYERTVGHFLMFAVGATVAYAESTDTLKDDFQAIRPTASTSVPRVYEKMYDAIREQAQESDVKARIFEWATEVSKSYQQAQSPGIGLKTKMKIADTLVFSDVRDALGGNIEIMNSGGGTLSPDLCRLYHGMGLPIYEGYGLTETSPVVSTNPAEDTKIGTIGLPLPGVEVKVDTSVVPRQQFDDAMGEIGELLVQGPNVAEGYWEKPEATEEAFVEDEDGRWFRTGDIVQQRPDDYLVFRERAKQLLVLSTGKNVAPAPIEDAFASNQLVEQCFVVGDGRKFVGALLVPNVERIRTWAENEGIDLPDSAEELCSDERVIERIQQEVDAVNDDFEHHEQIKQFRLVPIEFTEDNDLLTPTMKKKRRNIFDMYADEIESIYADPDPDASGGAATPAESE</sequence>
<dbReference type="AlphaFoldDB" id="A0AAE3FSE5"/>
<evidence type="ECO:0000256" key="2">
    <source>
        <dbReference type="ARBA" id="ARBA00022840"/>
    </source>
</evidence>
<keyword evidence="5" id="KW-1185">Reference proteome</keyword>
<dbReference type="GO" id="GO:0016020">
    <property type="term" value="C:membrane"/>
    <property type="evidence" value="ECO:0007669"/>
    <property type="project" value="TreeGrafter"/>
</dbReference>